<organism evidence="1">
    <name type="scientific">Bodo saltans virus</name>
    <dbReference type="NCBI Taxonomy" id="2024608"/>
    <lineage>
        <taxon>Viruses</taxon>
        <taxon>Varidnaviria</taxon>
        <taxon>Bamfordvirae</taxon>
        <taxon>Nucleocytoviricota</taxon>
        <taxon>Megaviricetes</taxon>
        <taxon>Imitervirales</taxon>
        <taxon>Mimiviridae</taxon>
        <taxon>Klosneuvirinae</taxon>
        <taxon>Theiavirus</taxon>
        <taxon>Theiavirus salishense</taxon>
    </lineage>
</organism>
<evidence type="ECO:0000313" key="2">
    <source>
        <dbReference type="Proteomes" id="UP000240325"/>
    </source>
</evidence>
<dbReference type="EMBL" id="MF782455">
    <property type="protein sequence ID" value="ATZ80423.1"/>
    <property type="molecule type" value="Genomic_DNA"/>
</dbReference>
<dbReference type="Proteomes" id="UP000240325">
    <property type="component" value="Segment"/>
</dbReference>
<accession>A0A2H4UU05</accession>
<protein>
    <submittedName>
        <fullName evidence="1">Uncharacterized protein</fullName>
    </submittedName>
</protein>
<evidence type="ECO:0000313" key="1">
    <source>
        <dbReference type="EMBL" id="ATZ80423.1"/>
    </source>
</evidence>
<reference evidence="1" key="1">
    <citation type="journal article" date="2017" name="Elife">
        <title>The kinetoplastid-infecting Bodo saltans virus (BsV), a window into the most abundant giant viruses in the sea.</title>
        <authorList>
            <person name="Deeg C.M."/>
            <person name="Chow C.-E.T."/>
            <person name="Suttle C.A."/>
        </authorList>
    </citation>
    <scope>NUCLEOTIDE SEQUENCE</scope>
    <source>
        <strain evidence="1">NG1</strain>
    </source>
</reference>
<proteinExistence type="predicted"/>
<keyword evidence="2" id="KW-1185">Reference proteome</keyword>
<name>A0A2H4UU05_9VIRU</name>
<gene>
    <name evidence="1" type="ORF">BMW23_0369</name>
</gene>
<sequence>MFFDKLLPKLRKNGYYLLSDDILKDTFVSIYIIYLHSKTFQLSILMLLVCIKKSYFISLIIQVILKNSF</sequence>